<evidence type="ECO:0000313" key="5">
    <source>
        <dbReference type="EMBL" id="EJR59620.1"/>
    </source>
</evidence>
<keyword evidence="3" id="KW-0732">Signal</keyword>
<keyword evidence="2" id="KW-0789">Thiol protease inhibitor</keyword>
<feature type="chain" id="PRO_5040783141" description="Proteinase inhibitor I42 chagasin domain-containing protein" evidence="3">
    <location>
        <begin position="25"/>
        <end position="150"/>
    </location>
</feature>
<protein>
    <recommendedName>
        <fullName evidence="4">Proteinase inhibitor I42 chagasin domain-containing protein</fullName>
    </recommendedName>
</protein>
<evidence type="ECO:0000256" key="3">
    <source>
        <dbReference type="SAM" id="SignalP"/>
    </source>
</evidence>
<organism evidence="5 6">
    <name type="scientific">Bacillus cereus VD154</name>
    <dbReference type="NCBI Taxonomy" id="1053238"/>
    <lineage>
        <taxon>Bacteria</taxon>
        <taxon>Bacillati</taxon>
        <taxon>Bacillota</taxon>
        <taxon>Bacilli</taxon>
        <taxon>Bacillales</taxon>
        <taxon>Bacillaceae</taxon>
        <taxon>Bacillus</taxon>
        <taxon>Bacillus cereus group</taxon>
    </lineage>
</organism>
<accession>A0A9W5KQJ5</accession>
<dbReference type="Gene3D" id="2.60.40.2020">
    <property type="match status" value="1"/>
</dbReference>
<dbReference type="GO" id="GO:0004869">
    <property type="term" value="F:cysteine-type endopeptidase inhibitor activity"/>
    <property type="evidence" value="ECO:0007669"/>
    <property type="project" value="UniProtKB-KW"/>
</dbReference>
<evidence type="ECO:0000256" key="2">
    <source>
        <dbReference type="ARBA" id="ARBA00022704"/>
    </source>
</evidence>
<name>A0A9W5KQJ5_BACCE</name>
<reference evidence="5 6" key="1">
    <citation type="submission" date="2012-04" db="EMBL/GenBank/DDBJ databases">
        <title>The Genome Sequence of Bacillus cereus VD154.</title>
        <authorList>
            <consortium name="The Broad Institute Genome Sequencing Platform"/>
            <consortium name="The Broad Institute Genome Sequencing Center for Infectious Disease"/>
            <person name="Feldgarden M."/>
            <person name="Van der Auwera G.A."/>
            <person name="Mahillon J."/>
            <person name="Duprez V."/>
            <person name="Timmery S."/>
            <person name="Mattelet C."/>
            <person name="Dierick K."/>
            <person name="Sun M."/>
            <person name="Yu Z."/>
            <person name="Zhu L."/>
            <person name="Hu X."/>
            <person name="Shank E.B."/>
            <person name="Swiecicka I."/>
            <person name="Hansen B.M."/>
            <person name="Andrup L."/>
            <person name="Young S.K."/>
            <person name="Zeng Q."/>
            <person name="Gargeya S."/>
            <person name="Fitzgerald M."/>
            <person name="Haas B."/>
            <person name="Abouelleil A."/>
            <person name="Alvarado L."/>
            <person name="Arachchi H.M."/>
            <person name="Berlin A."/>
            <person name="Chapman S.B."/>
            <person name="Goldberg J."/>
            <person name="Griggs A."/>
            <person name="Gujja S."/>
            <person name="Hansen M."/>
            <person name="Howarth C."/>
            <person name="Imamovic A."/>
            <person name="Larimer J."/>
            <person name="McCowen C."/>
            <person name="Montmayeur A."/>
            <person name="Murphy C."/>
            <person name="Neiman D."/>
            <person name="Pearson M."/>
            <person name="Priest M."/>
            <person name="Roberts A."/>
            <person name="Saif S."/>
            <person name="Shea T."/>
            <person name="Sisk P."/>
            <person name="Sykes S."/>
            <person name="Wortman J."/>
            <person name="Nusbaum C."/>
            <person name="Birren B."/>
        </authorList>
    </citation>
    <scope>NUCLEOTIDE SEQUENCE [LARGE SCALE GENOMIC DNA]</scope>
    <source>
        <strain evidence="5 6">VD154</strain>
    </source>
</reference>
<evidence type="ECO:0000313" key="6">
    <source>
        <dbReference type="Proteomes" id="UP000006967"/>
    </source>
</evidence>
<dbReference type="PANTHER" id="PTHR36530:SF1">
    <property type="entry name" value="AMOEBIASIN-1"/>
    <property type="match status" value="1"/>
</dbReference>
<keyword evidence="1" id="KW-0646">Protease inhibitor</keyword>
<feature type="domain" description="Proteinase inhibitor I42 chagasin" evidence="4">
    <location>
        <begin position="58"/>
        <end position="143"/>
    </location>
</feature>
<evidence type="ECO:0000256" key="1">
    <source>
        <dbReference type="ARBA" id="ARBA00022690"/>
    </source>
</evidence>
<dbReference type="PANTHER" id="PTHR36530">
    <property type="entry name" value="INHIBITOR OF CYSTEINE PEPTIDASE"/>
    <property type="match status" value="1"/>
</dbReference>
<dbReference type="SUPFAM" id="SSF141066">
    <property type="entry name" value="ICP-like"/>
    <property type="match status" value="1"/>
</dbReference>
<gene>
    <name evidence="5" type="ORF">IK5_06257</name>
</gene>
<comment type="caution">
    <text evidence="5">The sequence shown here is derived from an EMBL/GenBank/DDBJ whole genome shotgun (WGS) entry which is preliminary data.</text>
</comment>
<dbReference type="InterPro" id="IPR018990">
    <property type="entry name" value="Prot_inh_I42_chagasin"/>
</dbReference>
<dbReference type="EMBL" id="AHFG01000109">
    <property type="protein sequence ID" value="EJR59620.1"/>
    <property type="molecule type" value="Genomic_DNA"/>
</dbReference>
<feature type="signal peptide" evidence="3">
    <location>
        <begin position="1"/>
        <end position="24"/>
    </location>
</feature>
<dbReference type="Proteomes" id="UP000006967">
    <property type="component" value="Unassembled WGS sequence"/>
</dbReference>
<proteinExistence type="predicted"/>
<sequence>MNMYDKFSVISVLGCAFILGTSLAIPHAAKAEINRTDVYELKRPIILTKENQGEQIHVPAGQFVSVHLAENPTTGYRWTMIDNNAGMPVLAEHFYSSQTTDGPVGKPGIHTFQFKATTPGIVKLQFKQWREWEGDSSVLDTFYVWLHIDK</sequence>
<dbReference type="InterPro" id="IPR052781">
    <property type="entry name" value="Cys_protease_inhibitor_I42"/>
</dbReference>
<dbReference type="AlphaFoldDB" id="A0A9W5KQJ5"/>
<dbReference type="RefSeq" id="WP_001057593.1">
    <property type="nucleotide sequence ID" value="NZ_JH791890.1"/>
</dbReference>
<evidence type="ECO:0000259" key="4">
    <source>
        <dbReference type="Pfam" id="PF09394"/>
    </source>
</evidence>
<dbReference type="Pfam" id="PF09394">
    <property type="entry name" value="Inhibitor_I42"/>
    <property type="match status" value="1"/>
</dbReference>
<dbReference type="InterPro" id="IPR036331">
    <property type="entry name" value="Chagasin-like_sf"/>
</dbReference>